<organism evidence="1 2">
    <name type="scientific">Pseudomonas syringae pv. spinaceae</name>
    <dbReference type="NCBI Taxonomy" id="264459"/>
    <lineage>
        <taxon>Bacteria</taxon>
        <taxon>Pseudomonadati</taxon>
        <taxon>Pseudomonadota</taxon>
        <taxon>Gammaproteobacteria</taxon>
        <taxon>Pseudomonadales</taxon>
        <taxon>Pseudomonadaceae</taxon>
        <taxon>Pseudomonas</taxon>
        <taxon>Pseudomonas syringae</taxon>
    </lineage>
</organism>
<gene>
    <name evidence="1" type="ORF">ALO94_00349</name>
</gene>
<protein>
    <submittedName>
        <fullName evidence="1">Uncharacterized protein</fullName>
    </submittedName>
</protein>
<accession>A0A0Q0C3A3</accession>
<dbReference type="EMBL" id="LJRI01000565">
    <property type="protein sequence ID" value="KPY96855.1"/>
    <property type="molecule type" value="Genomic_DNA"/>
</dbReference>
<evidence type="ECO:0000313" key="2">
    <source>
        <dbReference type="Proteomes" id="UP000050384"/>
    </source>
</evidence>
<reference evidence="1 2" key="1">
    <citation type="submission" date="2015-09" db="EMBL/GenBank/DDBJ databases">
        <title>Genome announcement of multiple Pseudomonas syringae strains.</title>
        <authorList>
            <person name="Thakur S."/>
            <person name="Wang P.W."/>
            <person name="Gong Y."/>
            <person name="Weir B.S."/>
            <person name="Guttman D.S."/>
        </authorList>
    </citation>
    <scope>NUCLEOTIDE SEQUENCE [LARGE SCALE GENOMIC DNA]</scope>
    <source>
        <strain evidence="1 2">ICMP16929</strain>
    </source>
</reference>
<dbReference type="Proteomes" id="UP000050384">
    <property type="component" value="Unassembled WGS sequence"/>
</dbReference>
<dbReference type="AlphaFoldDB" id="A0A0Q0C3A3"/>
<comment type="caution">
    <text evidence="1">The sequence shown here is derived from an EMBL/GenBank/DDBJ whole genome shotgun (WGS) entry which is preliminary data.</text>
</comment>
<name>A0A0Q0C3A3_PSESX</name>
<proteinExistence type="predicted"/>
<sequence length="151" mass="16655">MYVSQVTEKQIYGLVTTLSRQWRQSAQIAIIHRQTLPGSYYINVVAFDGEGGSQLCNWHFGSAGEQLSGTALVIGRQMQHHHERHSVVGRHVLKEVLSSLQPACRGANAYDWEIKMAGLDILALRAACARVFLGVHHVSPVVVVPILEVTS</sequence>
<evidence type="ECO:0000313" key="1">
    <source>
        <dbReference type="EMBL" id="KPY96855.1"/>
    </source>
</evidence>